<sequence>MSTVGETKGKNFIEVEHENNELKRANQQLKKKNITQERSIANYEVKLAQCMTDLIAAKKELEEAEKTNKSYEMENADLKCHVNQIEGELSQYRGLKLRNNEENQKMHELEKTISVKIESIRRLKKNSAAYRLQLVKKDALLKKLQHHNRQILSLVVEFGCKLTEAGLLTKNYTMDILQKYQEEYFTLKTSESIGGNDDLPQITPGILKTSLGHKEQADSNNFDSCIGDQNVTSSVVSPPPSLVSSSEISSSVYKNIDTFQTQLHNLSKKNKPQKKFSDSKNTELEQTYNFGISPDTSDFVNEICDCDLSKRNQKLFAQDLQLPTNSADPIAMDNYSQIDLTDSNDESDISEVEDLQNDSSAKNGKDLYKNSDAISTTLSGKCIPLSCIEKFSFISTNIATNNQNIKFHLSSFQPKGDEVTSTNIISSASFQNELMNNMSAKQEISKKKLSLPSLADDTEQDKFYELLPETVSHEKETIDPDKQGKVGSFPLKKQNFCINQEENVFRTAEVSSCNNILIPLSRSKIPVQEEKIKSYIEQTSSISTSTEKEFLPAMSMPLIENSQHEEPNCCITPESVLKNNTILKQCPLNELGKLITNESHISDTSIQRTNLENEILTFDNFNLSITNNLELDSDFEKTTSFLQDEQSLSDNESNVSDEFSKFENLLNVLNPISPLPPSPIKNSKLFNNESILSRNLEEIGEDPQTSQLSSVPKSVKDQLLVIEKDQCLSYAKDDIFQSCTSVSHKSFVFESHEDLEFDAKPKFVDQCNSLDGDTVNPLVCERQDVTSDIILCPKLCECYVSLSRCDIPKYFSSVRKQTSSQMLSYNQSSCKSFIPESSNLISSRKTNDLVPDDSNYKTAANANDDVNNRCKKAEIKSLSRSQTFSENESNIKCDHEVSAEKSFSTFDVKNMASPSQLIPLNKSSNSHKELPLDDIIINAVLCTKDYSECSEMENSHESSSSNIIINEASALNVIESSTSRKQNNMNRSLNSKTRECYVSLSRSDVPNYFLNLKNQTPSQIVDYYNNHLTNSVFRNPNSVSLFGKIDNNSVSHDDRMLSAQMKCADNMQHKIGKINYTSDSEIFFENETNSVCDLLEKPSNLPKIKAAVPFVSSQSVVAPSNTVMKNSSLNTIDSLCLAESFCLTECENYHESSKRLENISEDICLSNIMTPSEREKEISNKILSGNLRECYVSLSRNDISNYFLSIRRESMFQATENKQTTFSCLMTNISDLVTSSKREKTSESVMNDSDTTTFMDIDHETNVNCNSIHHEANEIGINTSAIPTDLRNESNSSIIHEILPDKSSNLLKGKTLALPNESDKLISCFNIVENSFKSQSLPSIKSYAPLFDDNDTSDIIKSVDKKLDVPLSQNSSDAEIGHKDLSAIPVELTINHLNKKFLKSFKPQNCSLLKSYAPSSDANCTVDRIKLVNKKLPVPVSQNSSGAEIHHEVLSTDSVELPLNNFNQNSVTASRSENCSLAVTAFQNSSDTETFHDDLSSEFVELPIKSDHQKCSMKRKRSKSSDCNFSEKTSLTKWCRDFIDSKPLFKKRSTLLLPGPSVPTKWKKSSILNQDSLPSERKKIQTEMHIPTCLTPEFQKKCSSVIEKNSLKKKIKPLDSGMTWVAPVRLRGRTSKSKAFVKMSCNKHINNGRDSSSLLNKEVEFSLMPPTHEENIENYTSVKPPKIRKQCKKKASSEVHIFSNVSEASSNLLEQPISSQEENQLATKPTPKHRKPSTSSKIFFDFLQKHTSAKHGIVHSKEIIDKQVPFNKTECNLKNEESVETLLDNDSLNSGGCNEDFSCRKKAFSDSVAKINHISSEDFMKNIFSNVSRSASQISSNSLEQPIPSQTDFQVSRVKPTPEHLQQCKKITATTVFFDFLHKQNSTKYKIDHIKEFIDKQLSTNKTESKLKYESKRQSVNETKSKLKNKSKKLSVNKTKSKLKNESKKLSVNKIENKLKNENKSLSVNKTKRKLKNKRKKRFNSDLSPKLKMEKLESNEEINPTISSPVSDVLHGIESIHITDEQFKQYIHSLTIFLTNPLHTPDMANLIYHVVNFLHLTRENYLINSSKNNSAYCFLTSAESCIVEALFCIQNDSNLHMQCLTKTVLHILHQLVLTKVKFHIYGLASLCRVLAEICKRSDDGAEALSLCCNILKVKHPFGPYLIASIVAVWKELFMMSDSMSEEEILLLRSISFGAQKKPQRVSKSNWNFSFELLTGLVPSVPDANKAIEFLKNRILIKCLENTFEELWRLTSPFLILVAHMPWDWIKMHIIDMYVIPNLQRFSRHASKEKAFDLFCNLCVEVLLLNRELDDDKVLNIFYENISLTGRNFVRDCVAISLMKYFILSKRTVPPFLEVWFKHNQDNPKVQVFENIFHQRLMSEHQELLTKQDIVI</sequence>
<feature type="compositionally biased region" description="Basic and acidic residues" evidence="2">
    <location>
        <begin position="1939"/>
        <end position="1959"/>
    </location>
</feature>
<dbReference type="OrthoDB" id="6436323at2759"/>
<feature type="region of interest" description="Disordered" evidence="2">
    <location>
        <begin position="1905"/>
        <end position="1980"/>
    </location>
</feature>
<name>A0A4Y2I0J6_ARAVE</name>
<accession>A0A4Y2I0J6</accession>
<dbReference type="Proteomes" id="UP000499080">
    <property type="component" value="Unassembled WGS sequence"/>
</dbReference>
<evidence type="ECO:0000256" key="2">
    <source>
        <dbReference type="SAM" id="MobiDB-lite"/>
    </source>
</evidence>
<feature type="region of interest" description="Disordered" evidence="2">
    <location>
        <begin position="1715"/>
        <end position="1734"/>
    </location>
</feature>
<reference evidence="3 4" key="1">
    <citation type="journal article" date="2019" name="Sci. Rep.">
        <title>Orb-weaving spider Araneus ventricosus genome elucidates the spidroin gene catalogue.</title>
        <authorList>
            <person name="Kono N."/>
            <person name="Nakamura H."/>
            <person name="Ohtoshi R."/>
            <person name="Moran D.A.P."/>
            <person name="Shinohara A."/>
            <person name="Yoshida Y."/>
            <person name="Fujiwara M."/>
            <person name="Mori M."/>
            <person name="Tomita M."/>
            <person name="Arakawa K."/>
        </authorList>
    </citation>
    <scope>NUCLEOTIDE SEQUENCE [LARGE SCALE GENOMIC DNA]</scope>
</reference>
<evidence type="ECO:0000313" key="4">
    <source>
        <dbReference type="Proteomes" id="UP000499080"/>
    </source>
</evidence>
<keyword evidence="4" id="KW-1185">Reference proteome</keyword>
<organism evidence="3 4">
    <name type="scientific">Araneus ventricosus</name>
    <name type="common">Orbweaver spider</name>
    <name type="synonym">Epeira ventricosa</name>
    <dbReference type="NCBI Taxonomy" id="182803"/>
    <lineage>
        <taxon>Eukaryota</taxon>
        <taxon>Metazoa</taxon>
        <taxon>Ecdysozoa</taxon>
        <taxon>Arthropoda</taxon>
        <taxon>Chelicerata</taxon>
        <taxon>Arachnida</taxon>
        <taxon>Araneae</taxon>
        <taxon>Araneomorphae</taxon>
        <taxon>Entelegynae</taxon>
        <taxon>Araneoidea</taxon>
        <taxon>Araneidae</taxon>
        <taxon>Araneus</taxon>
    </lineage>
</organism>
<feature type="coiled-coil region" evidence="1">
    <location>
        <begin position="12"/>
        <end position="126"/>
    </location>
</feature>
<comment type="caution">
    <text evidence="3">The sequence shown here is derived from an EMBL/GenBank/DDBJ whole genome shotgun (WGS) entry which is preliminary data.</text>
</comment>
<gene>
    <name evidence="3" type="ORF">AVEN_2753_1</name>
</gene>
<feature type="compositionally biased region" description="Basic and acidic residues" evidence="2">
    <location>
        <begin position="1905"/>
        <end position="1921"/>
    </location>
</feature>
<proteinExistence type="predicted"/>
<evidence type="ECO:0000313" key="3">
    <source>
        <dbReference type="EMBL" id="GBM71133.1"/>
    </source>
</evidence>
<keyword evidence="1" id="KW-0175">Coiled coil</keyword>
<feature type="compositionally biased region" description="Basic residues" evidence="2">
    <location>
        <begin position="1922"/>
        <end position="1938"/>
    </location>
</feature>
<protein>
    <submittedName>
        <fullName evidence="3">Uncharacterized protein</fullName>
    </submittedName>
</protein>
<dbReference type="EMBL" id="BGPR01002294">
    <property type="protein sequence ID" value="GBM71133.1"/>
    <property type="molecule type" value="Genomic_DNA"/>
</dbReference>
<evidence type="ECO:0000256" key="1">
    <source>
        <dbReference type="SAM" id="Coils"/>
    </source>
</evidence>
<feature type="compositionally biased region" description="Basic residues" evidence="2">
    <location>
        <begin position="1966"/>
        <end position="1978"/>
    </location>
</feature>